<protein>
    <recommendedName>
        <fullName evidence="3">AFP-like domain-containing protein</fullName>
    </recommendedName>
</protein>
<keyword evidence="5" id="KW-1185">Reference proteome</keyword>
<dbReference type="Pfam" id="PF08666">
    <property type="entry name" value="SAF"/>
    <property type="match status" value="1"/>
</dbReference>
<dbReference type="SUPFAM" id="SSF51269">
    <property type="entry name" value="AFP III-like domain"/>
    <property type="match status" value="1"/>
</dbReference>
<evidence type="ECO:0000259" key="3">
    <source>
        <dbReference type="PROSITE" id="PS50844"/>
    </source>
</evidence>
<dbReference type="SMART" id="SM00858">
    <property type="entry name" value="SAF"/>
    <property type="match status" value="1"/>
</dbReference>
<dbReference type="PROSITE" id="PS50844">
    <property type="entry name" value="AFP_LIKE"/>
    <property type="match status" value="1"/>
</dbReference>
<sequence>MSTDISGTVADRQRSRAGRRAAGPAGGTQIAPPRQRRPALAALALLLIVGGALVAGLLAVRMDSRVPVLVAAQDIEPGAEIAAEDLEVVRVASEGLGLIPEDYTDQVVGAYATTTIRANTLLDENMVSRDNPVPRDRAVVSVPIAGNTAPGRVAPGDLVQVIRTTDAASADDPELLGTGYVLEVSQPSAEDLGGNENAATVSLLVLKTATIAIVNAASAGRAGLAVIESGQEPDVELSGAEE</sequence>
<dbReference type="Proteomes" id="UP000324351">
    <property type="component" value="Unassembled WGS sequence"/>
</dbReference>
<evidence type="ECO:0000313" key="5">
    <source>
        <dbReference type="Proteomes" id="UP000324351"/>
    </source>
</evidence>
<dbReference type="InterPro" id="IPR013974">
    <property type="entry name" value="SAF"/>
</dbReference>
<dbReference type="RefSeq" id="WP_149749576.1">
    <property type="nucleotide sequence ID" value="NZ_VUJW01000003.1"/>
</dbReference>
<keyword evidence="2" id="KW-1133">Transmembrane helix</keyword>
<evidence type="ECO:0000313" key="4">
    <source>
        <dbReference type="EMBL" id="KAA1427208.1"/>
    </source>
</evidence>
<name>A0A5B1M452_9ACTN</name>
<dbReference type="AlphaFoldDB" id="A0A5B1M452"/>
<dbReference type="InterPro" id="IPR006190">
    <property type="entry name" value="SAF_AFP_Neu5Ac"/>
</dbReference>
<dbReference type="InterPro" id="IPR036732">
    <property type="entry name" value="AFP_Neu5c_C_sf"/>
</dbReference>
<dbReference type="CDD" id="cd11614">
    <property type="entry name" value="SAF_CpaB_FlgA_like"/>
    <property type="match status" value="1"/>
</dbReference>
<evidence type="ECO:0000256" key="2">
    <source>
        <dbReference type="SAM" id="Phobius"/>
    </source>
</evidence>
<proteinExistence type="predicted"/>
<accession>A0A5B1M452</accession>
<keyword evidence="2" id="KW-0812">Transmembrane</keyword>
<gene>
    <name evidence="4" type="ORF">F0U47_06800</name>
</gene>
<dbReference type="Gene3D" id="3.90.1210.10">
    <property type="entry name" value="Antifreeze-like/N-acetylneuraminic acid synthase C-terminal domain"/>
    <property type="match status" value="1"/>
</dbReference>
<feature type="domain" description="AFP-like" evidence="3">
    <location>
        <begin position="68"/>
        <end position="130"/>
    </location>
</feature>
<organism evidence="4 5">
    <name type="scientific">Nocardioides antri</name>
    <dbReference type="NCBI Taxonomy" id="2607659"/>
    <lineage>
        <taxon>Bacteria</taxon>
        <taxon>Bacillati</taxon>
        <taxon>Actinomycetota</taxon>
        <taxon>Actinomycetes</taxon>
        <taxon>Propionibacteriales</taxon>
        <taxon>Nocardioidaceae</taxon>
        <taxon>Nocardioides</taxon>
    </lineage>
</organism>
<reference evidence="4 5" key="1">
    <citation type="submission" date="2019-09" db="EMBL/GenBank/DDBJ databases">
        <title>Nocardioides panacisoli sp. nov., isolated from the soil of a ginseng field.</title>
        <authorList>
            <person name="Cho C."/>
        </authorList>
    </citation>
    <scope>NUCLEOTIDE SEQUENCE [LARGE SCALE GENOMIC DNA]</scope>
    <source>
        <strain evidence="4 5">BN140041</strain>
    </source>
</reference>
<reference evidence="4 5" key="2">
    <citation type="submission" date="2019-09" db="EMBL/GenBank/DDBJ databases">
        <authorList>
            <person name="Jin C."/>
        </authorList>
    </citation>
    <scope>NUCLEOTIDE SEQUENCE [LARGE SCALE GENOMIC DNA]</scope>
    <source>
        <strain evidence="4 5">BN140041</strain>
    </source>
</reference>
<feature type="region of interest" description="Disordered" evidence="1">
    <location>
        <begin position="1"/>
        <end position="33"/>
    </location>
</feature>
<dbReference type="EMBL" id="VUJW01000003">
    <property type="protein sequence ID" value="KAA1427208.1"/>
    <property type="molecule type" value="Genomic_DNA"/>
</dbReference>
<comment type="caution">
    <text evidence="4">The sequence shown here is derived from an EMBL/GenBank/DDBJ whole genome shotgun (WGS) entry which is preliminary data.</text>
</comment>
<evidence type="ECO:0000256" key="1">
    <source>
        <dbReference type="SAM" id="MobiDB-lite"/>
    </source>
</evidence>
<feature type="transmembrane region" description="Helical" evidence="2">
    <location>
        <begin position="39"/>
        <end position="60"/>
    </location>
</feature>
<keyword evidence="2" id="KW-0472">Membrane</keyword>